<dbReference type="Pfam" id="PF20167">
    <property type="entry name" value="Transposase_32"/>
    <property type="match status" value="1"/>
</dbReference>
<organism evidence="2 3">
    <name type="scientific">Lithospermum erythrorhizon</name>
    <name type="common">Purple gromwell</name>
    <name type="synonym">Lithospermum officinale var. erythrorhizon</name>
    <dbReference type="NCBI Taxonomy" id="34254"/>
    <lineage>
        <taxon>Eukaryota</taxon>
        <taxon>Viridiplantae</taxon>
        <taxon>Streptophyta</taxon>
        <taxon>Embryophyta</taxon>
        <taxon>Tracheophyta</taxon>
        <taxon>Spermatophyta</taxon>
        <taxon>Magnoliopsida</taxon>
        <taxon>eudicotyledons</taxon>
        <taxon>Gunneridae</taxon>
        <taxon>Pentapetalae</taxon>
        <taxon>asterids</taxon>
        <taxon>lamiids</taxon>
        <taxon>Boraginales</taxon>
        <taxon>Boraginaceae</taxon>
        <taxon>Boraginoideae</taxon>
        <taxon>Lithospermeae</taxon>
        <taxon>Lithospermum</taxon>
    </lineage>
</organism>
<accession>A0AAV3QX68</accession>
<keyword evidence="3" id="KW-1185">Reference proteome</keyword>
<dbReference type="PANTHER" id="PTHR24016:SF0">
    <property type="entry name" value="CONSERVED OLIGOMERIC GOLGI COMPLEX SUBUNIT 4"/>
    <property type="match status" value="1"/>
</dbReference>
<dbReference type="AlphaFoldDB" id="A0AAV3QX68"/>
<evidence type="ECO:0000313" key="3">
    <source>
        <dbReference type="Proteomes" id="UP001454036"/>
    </source>
</evidence>
<sequence>MFDSGLGSDGLGYKKQLGGIFRIKVVNAVDSRDHVAVVRFIKLYSLIGLDYEGLEEYVKSLKKVIAMRSRVEFEQLVRYHEGVIIQNEAKLVGKGLNQKEDVASALVKGKAFQSSVQGFNNLLRASHSGIMIGLKSTHTLFDKKEALILIGFSEKQVALKSKDLNAEHKFLHYIVTSCLVQRTRNYDRVTPLDLMVMYIILKKKQINLGYLVLTQIKKHHDQPQKFLPYGIFITRICKKMSINFEGESLLGKHVDDKCSEKVLCGMGLKLVNGKWK</sequence>
<feature type="domain" description="Putative plant transposon protein" evidence="1">
    <location>
        <begin position="100"/>
        <end position="242"/>
    </location>
</feature>
<evidence type="ECO:0000313" key="2">
    <source>
        <dbReference type="EMBL" id="GAA0168727.1"/>
    </source>
</evidence>
<dbReference type="PANTHER" id="PTHR24016">
    <property type="entry name" value="CONSERVED OLIGOMERIC GOLGI COMPLEX SUBUNIT 4"/>
    <property type="match status" value="1"/>
</dbReference>
<gene>
    <name evidence="2" type="ORF">LIER_23379</name>
</gene>
<dbReference type="EMBL" id="BAABME010006569">
    <property type="protein sequence ID" value="GAA0168727.1"/>
    <property type="molecule type" value="Genomic_DNA"/>
</dbReference>
<comment type="caution">
    <text evidence="2">The sequence shown here is derived from an EMBL/GenBank/DDBJ whole genome shotgun (WGS) entry which is preliminary data.</text>
</comment>
<dbReference type="InterPro" id="IPR046796">
    <property type="entry name" value="Transposase_32_dom"/>
</dbReference>
<evidence type="ECO:0000259" key="1">
    <source>
        <dbReference type="Pfam" id="PF20167"/>
    </source>
</evidence>
<proteinExistence type="predicted"/>
<reference evidence="2 3" key="1">
    <citation type="submission" date="2024-01" db="EMBL/GenBank/DDBJ databases">
        <title>The complete chloroplast genome sequence of Lithospermum erythrorhizon: insights into the phylogenetic relationship among Boraginaceae species and the maternal lineages of purple gromwells.</title>
        <authorList>
            <person name="Okada T."/>
            <person name="Watanabe K."/>
        </authorList>
    </citation>
    <scope>NUCLEOTIDE SEQUENCE [LARGE SCALE GENOMIC DNA]</scope>
</reference>
<protein>
    <recommendedName>
        <fullName evidence="1">Putative plant transposon protein domain-containing protein</fullName>
    </recommendedName>
</protein>
<dbReference type="InterPro" id="IPR048682">
    <property type="entry name" value="COG4"/>
</dbReference>
<dbReference type="Proteomes" id="UP001454036">
    <property type="component" value="Unassembled WGS sequence"/>
</dbReference>
<name>A0AAV3QX68_LITER</name>